<dbReference type="EMBL" id="CM045766">
    <property type="protein sequence ID" value="KAI8004486.1"/>
    <property type="molecule type" value="Genomic_DNA"/>
</dbReference>
<protein>
    <submittedName>
        <fullName evidence="1">Uncharacterized protein</fullName>
    </submittedName>
</protein>
<reference evidence="1 2" key="1">
    <citation type="journal article" date="2022" name="Plant J.">
        <title>Chromosome-level genome of Camellia lanceoleosa provides a valuable resource for understanding genome evolution and self-incompatibility.</title>
        <authorList>
            <person name="Gong W."/>
            <person name="Xiao S."/>
            <person name="Wang L."/>
            <person name="Liao Z."/>
            <person name="Chang Y."/>
            <person name="Mo W."/>
            <person name="Hu G."/>
            <person name="Li W."/>
            <person name="Zhao G."/>
            <person name="Zhu H."/>
            <person name="Hu X."/>
            <person name="Ji K."/>
            <person name="Xiang X."/>
            <person name="Song Q."/>
            <person name="Yuan D."/>
            <person name="Jin S."/>
            <person name="Zhang L."/>
        </authorList>
    </citation>
    <scope>NUCLEOTIDE SEQUENCE [LARGE SCALE GENOMIC DNA]</scope>
    <source>
        <strain evidence="1">SQ_2022a</strain>
    </source>
</reference>
<proteinExistence type="predicted"/>
<organism evidence="1 2">
    <name type="scientific">Camellia lanceoleosa</name>
    <dbReference type="NCBI Taxonomy" id="1840588"/>
    <lineage>
        <taxon>Eukaryota</taxon>
        <taxon>Viridiplantae</taxon>
        <taxon>Streptophyta</taxon>
        <taxon>Embryophyta</taxon>
        <taxon>Tracheophyta</taxon>
        <taxon>Spermatophyta</taxon>
        <taxon>Magnoliopsida</taxon>
        <taxon>eudicotyledons</taxon>
        <taxon>Gunneridae</taxon>
        <taxon>Pentapetalae</taxon>
        <taxon>asterids</taxon>
        <taxon>Ericales</taxon>
        <taxon>Theaceae</taxon>
        <taxon>Camellia</taxon>
    </lineage>
</organism>
<keyword evidence="2" id="KW-1185">Reference proteome</keyword>
<evidence type="ECO:0000313" key="1">
    <source>
        <dbReference type="EMBL" id="KAI8004486.1"/>
    </source>
</evidence>
<sequence>MAASSHPLPSSPPCPGADGLSLEEGSGESDDTSTWRTRGELTISPWQDNVYLFQFSEEDDRHRVLRDSPWSVMGWLLNVQPLSPSQTAEELDFSWCQFWVQVHGLPIQKLTKQNGAILGHKIGRLVRVEAHTEGLLFYRSFLRIRVATDTHQPLPRGLWLQRGLGIDDLWLTFNYEKLSNFCYDCGRLGHESNSCKFVSKEEDALSHYGPELRTTIAGPTGLSNEFYRRRVDDLEATLAPIFTGRNQPSERAPTVLPPRTDTCTTPTQPLNPTPLAEPCRGQRSYPTTLPRVVSPPAPSSADVGSKNTPLQLLAQVSPFPSPTPQVDSGPLSHLRPKTSPDPNTDPFDGAFGAPSRPSYFVTEPPDSPNYRGALDTFISNHLQVPPQPTLHDPSLTHPSVTSGPALEGCLSQALQHLTLKRKDLATVDLDFHRNKLQRVDGDFPQLLLEAPTQLPHVLGVNSDGHKSTPAARQRGRRGRPHRKRTTPVRGLSLVDVVIQNAETELETPIPSQVCFTPVVTEIEDCVSQVPSSYPENALAALISADVPPDLR</sequence>
<accession>A0ACC0GUU9</accession>
<evidence type="ECO:0000313" key="2">
    <source>
        <dbReference type="Proteomes" id="UP001060215"/>
    </source>
</evidence>
<name>A0ACC0GUU9_9ERIC</name>
<comment type="caution">
    <text evidence="1">The sequence shown here is derived from an EMBL/GenBank/DDBJ whole genome shotgun (WGS) entry which is preliminary data.</text>
</comment>
<dbReference type="Proteomes" id="UP001060215">
    <property type="component" value="Chromosome 9"/>
</dbReference>
<gene>
    <name evidence="1" type="ORF">LOK49_LG08G03075</name>
</gene>